<evidence type="ECO:0000313" key="2">
    <source>
        <dbReference type="Proteomes" id="UP000617634"/>
    </source>
</evidence>
<gene>
    <name evidence="1" type="ORF">I5E68_13905</name>
</gene>
<sequence length="245" mass="27396">MTDAPTEAFAPLPARRGLIEYRRRNERARWGFERWEITRGSDGMRTLSAHCELAVAGEQVVRDNVLSVHDDFHPAEAYVRVMNKGELTGSGWFRFTDTEAECESFSRDLGRVSQTIAIQRPMRGFGVHAVQSDGWLAATFPFDKGPGHVAFMGRNLMHSLHHLGATGPSLCTTTSGFEFVGVETIEVPAGRFECNRMRLRGIVNDHPPYDMWLSRDGDCLYVKGEAQGYLDSVFELVELEGDPLG</sequence>
<proteinExistence type="predicted"/>
<name>A0A931MLH1_9SPHN</name>
<evidence type="ECO:0000313" key="1">
    <source>
        <dbReference type="EMBL" id="MBH0114037.1"/>
    </source>
</evidence>
<dbReference type="RefSeq" id="WP_197165064.1">
    <property type="nucleotide sequence ID" value="NZ_JADZGI010000002.1"/>
</dbReference>
<accession>A0A931MLH1</accession>
<evidence type="ECO:0008006" key="3">
    <source>
        <dbReference type="Google" id="ProtNLM"/>
    </source>
</evidence>
<dbReference type="AlphaFoldDB" id="A0A931MLH1"/>
<dbReference type="EMBL" id="JADZGI010000002">
    <property type="protein sequence ID" value="MBH0114037.1"/>
    <property type="molecule type" value="Genomic_DNA"/>
</dbReference>
<protein>
    <recommendedName>
        <fullName evidence="3">DUF3108 domain-containing protein</fullName>
    </recommendedName>
</protein>
<dbReference type="Proteomes" id="UP000617634">
    <property type="component" value="Unassembled WGS sequence"/>
</dbReference>
<comment type="caution">
    <text evidence="1">The sequence shown here is derived from an EMBL/GenBank/DDBJ whole genome shotgun (WGS) entry which is preliminary data.</text>
</comment>
<organism evidence="1 2">
    <name type="scientific">Novosphingobium aureum</name>
    <dbReference type="NCBI Taxonomy" id="2792964"/>
    <lineage>
        <taxon>Bacteria</taxon>
        <taxon>Pseudomonadati</taxon>
        <taxon>Pseudomonadota</taxon>
        <taxon>Alphaproteobacteria</taxon>
        <taxon>Sphingomonadales</taxon>
        <taxon>Sphingomonadaceae</taxon>
        <taxon>Novosphingobium</taxon>
    </lineage>
</organism>
<reference evidence="1" key="1">
    <citation type="submission" date="2020-11" db="EMBL/GenBank/DDBJ databases">
        <title>Novosphingobium aureum sp. nov., a marine bacterium isolated from sediment of a salt flat.</title>
        <authorList>
            <person name="Yoo Y."/>
            <person name="Kim J.-J."/>
        </authorList>
    </citation>
    <scope>NUCLEOTIDE SEQUENCE</scope>
    <source>
        <strain evidence="1">YJ-S2-02</strain>
    </source>
</reference>
<keyword evidence="2" id="KW-1185">Reference proteome</keyword>